<dbReference type="PANTHER" id="PTHR24208:SF166">
    <property type="entry name" value="LIM HOMEOBOX TRANSCRIPTION FACTOR 1 ALPHA, ISOFORM B"/>
    <property type="match status" value="1"/>
</dbReference>
<feature type="domain" description="LIM zinc-binding" evidence="13">
    <location>
        <begin position="17"/>
        <end position="76"/>
    </location>
</feature>
<dbReference type="AlphaFoldDB" id="T2M9B9"/>
<evidence type="ECO:0000256" key="10">
    <source>
        <dbReference type="PROSITE-ProRule" id="PRU00125"/>
    </source>
</evidence>
<sequence>LLTNTQYLNLQMMQTSFLCHECKSPILDSFLLNIGGNEYWHECCLKCHECCEKLFRVCYKKDGGVYCKYDYKRLFGIKCVACNNIITPNSIAMKVLDTNLFHIDCFKCQNCGKMLEKGEEYAFKNQKLLCKADFNTEHICDNDETKHDGDDMKHDGDDIKHDADVFSSSDDSDSMSTTSPSSYEKNSGYKRPRTILTTQQRQNFKTAFEQAPKPCRKIREKLSKETGLSVRVVQVWFQNQRAKLKKLHRKEENEKKLDIYKCNTGKLNSKKSKSPSPKKFSSNEFNKITSLVGANDQPSSPYLQSREIKNNKKTIQPFLHQKSPIFTVPDCDTVRHQSKSCETTMHQPKNATNFKYTYEHSVKSTAYTPVHNNTVITYTTGQISNIGNNFDESIMTNNNVSVTRNYDTYPINNASSMNQLYSKHVNYPLVNQCHLMPHLINTYL</sequence>
<keyword evidence="6 9" id="KW-0238">DNA-binding</keyword>
<dbReference type="InterPro" id="IPR001356">
    <property type="entry name" value="HD"/>
</dbReference>
<dbReference type="PROSITE" id="PS00027">
    <property type="entry name" value="HOMEOBOX_1"/>
    <property type="match status" value="1"/>
</dbReference>
<name>T2M9B9_HYDVU</name>
<proteinExistence type="evidence at transcript level"/>
<dbReference type="SUPFAM" id="SSF46689">
    <property type="entry name" value="Homeodomain-like"/>
    <property type="match status" value="1"/>
</dbReference>
<keyword evidence="5 10" id="KW-0440">LIM domain</keyword>
<evidence type="ECO:0000256" key="8">
    <source>
        <dbReference type="ARBA" id="ARBA00023242"/>
    </source>
</evidence>
<keyword evidence="3" id="KW-0677">Repeat</keyword>
<dbReference type="Gene3D" id="1.10.10.60">
    <property type="entry name" value="Homeodomain-like"/>
    <property type="match status" value="1"/>
</dbReference>
<organism evidence="15">
    <name type="scientific">Hydra vulgaris</name>
    <name type="common">Hydra</name>
    <name type="synonym">Hydra attenuata</name>
    <dbReference type="NCBI Taxonomy" id="6087"/>
    <lineage>
        <taxon>Eukaryota</taxon>
        <taxon>Metazoa</taxon>
        <taxon>Cnidaria</taxon>
        <taxon>Hydrozoa</taxon>
        <taxon>Hydroidolina</taxon>
        <taxon>Anthoathecata</taxon>
        <taxon>Aplanulata</taxon>
        <taxon>Hydridae</taxon>
        <taxon>Hydra</taxon>
    </lineage>
</organism>
<evidence type="ECO:0000256" key="9">
    <source>
        <dbReference type="PROSITE-ProRule" id="PRU00108"/>
    </source>
</evidence>
<dbReference type="EMBL" id="HAAD01002278">
    <property type="protein sequence ID" value="CDG68510.1"/>
    <property type="molecule type" value="mRNA"/>
</dbReference>
<evidence type="ECO:0000256" key="5">
    <source>
        <dbReference type="ARBA" id="ARBA00023038"/>
    </source>
</evidence>
<dbReference type="GO" id="GO:0046872">
    <property type="term" value="F:metal ion binding"/>
    <property type="evidence" value="ECO:0007669"/>
    <property type="project" value="UniProtKB-KW"/>
</dbReference>
<dbReference type="SUPFAM" id="SSF57716">
    <property type="entry name" value="Glucocorticoid receptor-like (DNA-binding domain)"/>
    <property type="match status" value="1"/>
</dbReference>
<dbReference type="PROSITE" id="PS50071">
    <property type="entry name" value="HOMEOBOX_2"/>
    <property type="match status" value="1"/>
</dbReference>
<protein>
    <submittedName>
        <fullName evidence="15">LIM homeobox transcription factor 1-alpha</fullName>
    </submittedName>
</protein>
<dbReference type="Gene3D" id="2.10.110.10">
    <property type="entry name" value="Cysteine Rich Protein"/>
    <property type="match status" value="2"/>
</dbReference>
<evidence type="ECO:0000256" key="7">
    <source>
        <dbReference type="ARBA" id="ARBA00023155"/>
    </source>
</evidence>
<evidence type="ECO:0000259" key="14">
    <source>
        <dbReference type="PROSITE" id="PS50071"/>
    </source>
</evidence>
<dbReference type="Pfam" id="PF00412">
    <property type="entry name" value="LIM"/>
    <property type="match status" value="2"/>
</dbReference>
<evidence type="ECO:0000313" key="15">
    <source>
        <dbReference type="EMBL" id="CDG68510.1"/>
    </source>
</evidence>
<dbReference type="FunFam" id="1.10.10.60:FF:000448">
    <property type="entry name" value="LIM/homeobox protein Lhx4"/>
    <property type="match status" value="1"/>
</dbReference>
<dbReference type="GO" id="GO:0005634">
    <property type="term" value="C:nucleus"/>
    <property type="evidence" value="ECO:0007669"/>
    <property type="project" value="UniProtKB-SubCell"/>
</dbReference>
<evidence type="ECO:0000256" key="4">
    <source>
        <dbReference type="ARBA" id="ARBA00022833"/>
    </source>
</evidence>
<dbReference type="InterPro" id="IPR050453">
    <property type="entry name" value="LIM_Homeobox_TF"/>
</dbReference>
<dbReference type="SMART" id="SM00132">
    <property type="entry name" value="LIM"/>
    <property type="match status" value="2"/>
</dbReference>
<gene>
    <name evidence="15" type="primary">LMX1A</name>
</gene>
<dbReference type="GO" id="GO:0000977">
    <property type="term" value="F:RNA polymerase II transcription regulatory region sequence-specific DNA binding"/>
    <property type="evidence" value="ECO:0007669"/>
    <property type="project" value="TreeGrafter"/>
</dbReference>
<feature type="non-terminal residue" evidence="15">
    <location>
        <position position="1"/>
    </location>
</feature>
<dbReference type="PROSITE" id="PS50023">
    <property type="entry name" value="LIM_DOMAIN_2"/>
    <property type="match status" value="2"/>
</dbReference>
<feature type="compositionally biased region" description="Basic and acidic residues" evidence="12">
    <location>
        <begin position="145"/>
        <end position="164"/>
    </location>
</feature>
<reference evidence="15" key="1">
    <citation type="journal article" date="2013" name="Genome Biol. Evol.">
        <title>Punctuated emergences of genetic and phenotypic innovations in eumetazoan, bilaterian, euteleostome, and hominidae ancestors.</title>
        <authorList>
            <person name="Wenger Y."/>
            <person name="Galliot B."/>
        </authorList>
    </citation>
    <scope>NUCLEOTIDE SEQUENCE</scope>
    <source>
        <tissue evidence="15">Whole animals</tissue>
    </source>
</reference>
<dbReference type="PANTHER" id="PTHR24208">
    <property type="entry name" value="LIM/HOMEOBOX PROTEIN LHX"/>
    <property type="match status" value="1"/>
</dbReference>
<dbReference type="GO" id="GO:0030182">
    <property type="term" value="P:neuron differentiation"/>
    <property type="evidence" value="ECO:0007669"/>
    <property type="project" value="TreeGrafter"/>
</dbReference>
<evidence type="ECO:0000256" key="11">
    <source>
        <dbReference type="RuleBase" id="RU000682"/>
    </source>
</evidence>
<evidence type="ECO:0000256" key="6">
    <source>
        <dbReference type="ARBA" id="ARBA00023125"/>
    </source>
</evidence>
<keyword evidence="2 10" id="KW-0479">Metal-binding</keyword>
<evidence type="ECO:0000256" key="1">
    <source>
        <dbReference type="ARBA" id="ARBA00004123"/>
    </source>
</evidence>
<dbReference type="InterPro" id="IPR001781">
    <property type="entry name" value="Znf_LIM"/>
</dbReference>
<dbReference type="GO" id="GO:0000981">
    <property type="term" value="F:DNA-binding transcription factor activity, RNA polymerase II-specific"/>
    <property type="evidence" value="ECO:0007669"/>
    <property type="project" value="InterPro"/>
</dbReference>
<dbReference type="CDD" id="cd00086">
    <property type="entry name" value="homeodomain"/>
    <property type="match status" value="1"/>
</dbReference>
<dbReference type="InterPro" id="IPR009057">
    <property type="entry name" value="Homeodomain-like_sf"/>
</dbReference>
<evidence type="ECO:0000259" key="13">
    <source>
        <dbReference type="PROSITE" id="PS50023"/>
    </source>
</evidence>
<feature type="domain" description="LIM zinc-binding" evidence="13">
    <location>
        <begin position="77"/>
        <end position="140"/>
    </location>
</feature>
<dbReference type="Pfam" id="PF00046">
    <property type="entry name" value="Homeodomain"/>
    <property type="match status" value="1"/>
</dbReference>
<evidence type="ECO:0000256" key="12">
    <source>
        <dbReference type="SAM" id="MobiDB-lite"/>
    </source>
</evidence>
<evidence type="ECO:0000256" key="2">
    <source>
        <dbReference type="ARBA" id="ARBA00022723"/>
    </source>
</evidence>
<comment type="subcellular location">
    <subcellularLocation>
        <location evidence="1 9 11">Nucleus</location>
    </subcellularLocation>
</comment>
<dbReference type="InterPro" id="IPR017970">
    <property type="entry name" value="Homeobox_CS"/>
</dbReference>
<keyword evidence="8 9" id="KW-0539">Nucleus</keyword>
<keyword evidence="7 9" id="KW-0371">Homeobox</keyword>
<keyword evidence="4 10" id="KW-0862">Zinc</keyword>
<accession>T2M9B9</accession>
<feature type="domain" description="Homeobox" evidence="14">
    <location>
        <begin position="187"/>
        <end position="247"/>
    </location>
</feature>
<feature type="DNA-binding region" description="Homeobox" evidence="9">
    <location>
        <begin position="189"/>
        <end position="248"/>
    </location>
</feature>
<dbReference type="OrthoDB" id="6159439at2759"/>
<feature type="region of interest" description="Disordered" evidence="12">
    <location>
        <begin position="145"/>
        <end position="193"/>
    </location>
</feature>
<evidence type="ECO:0000256" key="3">
    <source>
        <dbReference type="ARBA" id="ARBA00022737"/>
    </source>
</evidence>
<dbReference type="PROSITE" id="PS00478">
    <property type="entry name" value="LIM_DOMAIN_1"/>
    <property type="match status" value="2"/>
</dbReference>
<dbReference type="SMART" id="SM00389">
    <property type="entry name" value="HOX"/>
    <property type="match status" value="1"/>
</dbReference>